<dbReference type="RefSeq" id="WP_146828504.1">
    <property type="nucleotide sequence ID" value="NZ_BAAAYQ010000005.1"/>
</dbReference>
<dbReference type="Pfam" id="PF07561">
    <property type="entry name" value="DUF1540"/>
    <property type="match status" value="2"/>
</dbReference>
<dbReference type="InterPro" id="IPR011437">
    <property type="entry name" value="DUF1540"/>
</dbReference>
<dbReference type="Proteomes" id="UP000321769">
    <property type="component" value="Unassembled WGS sequence"/>
</dbReference>
<comment type="caution">
    <text evidence="2">The sequence shown here is derived from an EMBL/GenBank/DDBJ whole genome shotgun (WGS) entry which is preliminary data.</text>
</comment>
<evidence type="ECO:0000313" key="2">
    <source>
        <dbReference type="EMBL" id="GEO90495.1"/>
    </source>
</evidence>
<keyword evidence="3" id="KW-1185">Reference proteome</keyword>
<sequence length="100" mass="10054">MSITEMPPVHDCAVAGCSYNADSECHAGAISITGSSAGSAGCGTFIDISMTGGLPTATAMVGACHRVDCTHNDALECHADSIRVGPGADPADCLTYHRVA</sequence>
<dbReference type="OrthoDB" id="3213529at2"/>
<evidence type="ECO:0000259" key="1">
    <source>
        <dbReference type="Pfam" id="PF07561"/>
    </source>
</evidence>
<reference evidence="2 3" key="1">
    <citation type="submission" date="2019-07" db="EMBL/GenBank/DDBJ databases">
        <title>Whole genome shotgun sequence of Aeromicrobium flavum NBRC 107625.</title>
        <authorList>
            <person name="Hosoyama A."/>
            <person name="Uohara A."/>
            <person name="Ohji S."/>
            <person name="Ichikawa N."/>
        </authorList>
    </citation>
    <scope>NUCLEOTIDE SEQUENCE [LARGE SCALE GENOMIC DNA]</scope>
    <source>
        <strain evidence="2 3">NBRC 107625</strain>
    </source>
</reference>
<name>A0A512HYH5_9ACTN</name>
<accession>A0A512HYH5</accession>
<dbReference type="AlphaFoldDB" id="A0A512HYH5"/>
<dbReference type="EMBL" id="BJZQ01000020">
    <property type="protein sequence ID" value="GEO90495.1"/>
    <property type="molecule type" value="Genomic_DNA"/>
</dbReference>
<gene>
    <name evidence="2" type="ORF">AFL01nite_28220</name>
</gene>
<protein>
    <recommendedName>
        <fullName evidence="1">DUF1540 domain-containing protein</fullName>
    </recommendedName>
</protein>
<evidence type="ECO:0000313" key="3">
    <source>
        <dbReference type="Proteomes" id="UP000321769"/>
    </source>
</evidence>
<feature type="domain" description="DUF1540" evidence="1">
    <location>
        <begin position="12"/>
        <end position="45"/>
    </location>
</feature>
<feature type="domain" description="DUF1540" evidence="1">
    <location>
        <begin position="64"/>
        <end position="95"/>
    </location>
</feature>
<organism evidence="2 3">
    <name type="scientific">Aeromicrobium flavum</name>
    <dbReference type="NCBI Taxonomy" id="416568"/>
    <lineage>
        <taxon>Bacteria</taxon>
        <taxon>Bacillati</taxon>
        <taxon>Actinomycetota</taxon>
        <taxon>Actinomycetes</taxon>
        <taxon>Propionibacteriales</taxon>
        <taxon>Nocardioidaceae</taxon>
        <taxon>Aeromicrobium</taxon>
    </lineage>
</organism>
<proteinExistence type="predicted"/>